<gene>
    <name evidence="1" type="ORF">PQG98_07470</name>
</gene>
<name>A0ABT5H6G7_9BACE</name>
<proteinExistence type="predicted"/>
<accession>A0ABT5H6G7</accession>
<dbReference type="EMBL" id="JAQPYS010000044">
    <property type="protein sequence ID" value="MDC7136182.1"/>
    <property type="molecule type" value="Genomic_DNA"/>
</dbReference>
<evidence type="ECO:0000313" key="2">
    <source>
        <dbReference type="Proteomes" id="UP001215398"/>
    </source>
</evidence>
<dbReference type="RefSeq" id="WP_272720140.1">
    <property type="nucleotide sequence ID" value="NZ_JAQPYS010000044.1"/>
</dbReference>
<dbReference type="Proteomes" id="UP001215398">
    <property type="component" value="Unassembled WGS sequence"/>
</dbReference>
<protein>
    <submittedName>
        <fullName evidence="1">Uncharacterized protein</fullName>
    </submittedName>
</protein>
<sequence>MENISTISIELGIRRMKNAGNKARCFESLDKTFSDIAHKRDIPTQISEEIINFIETTNDNTLKLPPQKIAWVKEWAQIKTEERLPFVDLSLREAIQRHINRSLELNDGVISTSKTNANINFKKELITAIYNKCNGMQWESITIDNFIDLLSSNGKNQSLIIKKNETNRTKCVFSKIANCIENKDTRKTWIEDIKNNIFEGVDFTKASLQTNKYSAGYSETDMKFKPFLDSL</sequence>
<comment type="caution">
    <text evidence="1">The sequence shown here is derived from an EMBL/GenBank/DDBJ whole genome shotgun (WGS) entry which is preliminary data.</text>
</comment>
<evidence type="ECO:0000313" key="1">
    <source>
        <dbReference type="EMBL" id="MDC7136182.1"/>
    </source>
</evidence>
<reference evidence="1 2" key="1">
    <citation type="submission" date="2023-01" db="EMBL/GenBank/DDBJ databases">
        <title>Exploring GABA producing Bacteroides strains toward improving mental health.</title>
        <authorList>
            <person name="Yousuf B."/>
            <person name="Bouhlel N.E."/>
            <person name="Mottawea W."/>
            <person name="Hammami R."/>
        </authorList>
    </citation>
    <scope>NUCLEOTIDE SEQUENCE [LARGE SCALE GENOMIC DNA]</scope>
    <source>
        <strain evidence="1 2">UO.H1054</strain>
    </source>
</reference>
<keyword evidence="2" id="KW-1185">Reference proteome</keyword>
<organism evidence="1 2">
    <name type="scientific">Bacteroides zhangwenhongii</name>
    <dbReference type="NCBI Taxonomy" id="2650157"/>
    <lineage>
        <taxon>Bacteria</taxon>
        <taxon>Pseudomonadati</taxon>
        <taxon>Bacteroidota</taxon>
        <taxon>Bacteroidia</taxon>
        <taxon>Bacteroidales</taxon>
        <taxon>Bacteroidaceae</taxon>
        <taxon>Bacteroides</taxon>
    </lineage>
</organism>